<accession>A0ABD4U9Q2</accession>
<sequence length="116" mass="13024">MAVGGLAQYEKLVRACALDFEIALKATSWGGFQILGENFSAIGYATVFEFVNDFMSGTDGQVKIFIAFMKKVKPQALEGLREHNWVKVAKGYNGKYWETSNPDYAKNLGKFYDSFK</sequence>
<evidence type="ECO:0000313" key="2">
    <source>
        <dbReference type="EMBL" id="MCW3710727.1"/>
    </source>
</evidence>
<evidence type="ECO:0000313" key="3">
    <source>
        <dbReference type="Proteomes" id="UP000191686"/>
    </source>
</evidence>
<dbReference type="AlphaFoldDB" id="A0ABD4U9Q2"/>
<dbReference type="InterPro" id="IPR024408">
    <property type="entry name" value="Muramidase"/>
</dbReference>
<dbReference type="Proteomes" id="UP000191686">
    <property type="component" value="Unassembled WGS sequence"/>
</dbReference>
<gene>
    <name evidence="2" type="ORF">UE95_005445</name>
</gene>
<dbReference type="RefSeq" id="WP_256870134.1">
    <property type="nucleotide sequence ID" value="NZ_JAOEGH010000006.1"/>
</dbReference>
<reference evidence="2 3" key="1">
    <citation type="journal article" date="2017" name="Front. Microbiol.">
        <title>Genomics reveals a unique clone of Burkholderia cenocepacia harbouring an actively excising novel genomic island.</title>
        <authorList>
            <person name="Patil P."/>
            <person name="Mali S."/>
            <person name="Midha S."/>
            <person name="Gautam V."/>
            <person name="Dash L."/>
            <person name="Kumar S."/>
            <person name="Shastri J."/>
            <person name="Singhal L."/>
            <person name="Patil P.B."/>
        </authorList>
    </citation>
    <scope>NUCLEOTIDE SEQUENCE [LARGE SCALE GENOMIC DNA]</scope>
    <source>
        <strain evidence="2 3">BC-19</strain>
    </source>
</reference>
<proteinExistence type="predicted"/>
<feature type="domain" description="N-acetylmuramidase" evidence="1">
    <location>
        <begin position="4"/>
        <end position="116"/>
    </location>
</feature>
<protein>
    <submittedName>
        <fullName evidence="2">N-acetylmuramidase family protein</fullName>
    </submittedName>
</protein>
<name>A0ABD4U9Q2_9BURK</name>
<dbReference type="Pfam" id="PF11860">
    <property type="entry name" value="Muramidase"/>
    <property type="match status" value="1"/>
</dbReference>
<evidence type="ECO:0000259" key="1">
    <source>
        <dbReference type="Pfam" id="PF11860"/>
    </source>
</evidence>
<dbReference type="EMBL" id="JYMX02000002">
    <property type="protein sequence ID" value="MCW3710727.1"/>
    <property type="molecule type" value="Genomic_DNA"/>
</dbReference>
<comment type="caution">
    <text evidence="2">The sequence shown here is derived from an EMBL/GenBank/DDBJ whole genome shotgun (WGS) entry which is preliminary data.</text>
</comment>
<organism evidence="2 3">
    <name type="scientific">Burkholderia cenocepacia</name>
    <dbReference type="NCBI Taxonomy" id="95486"/>
    <lineage>
        <taxon>Bacteria</taxon>
        <taxon>Pseudomonadati</taxon>
        <taxon>Pseudomonadota</taxon>
        <taxon>Betaproteobacteria</taxon>
        <taxon>Burkholderiales</taxon>
        <taxon>Burkholderiaceae</taxon>
        <taxon>Burkholderia</taxon>
        <taxon>Burkholderia cepacia complex</taxon>
    </lineage>
</organism>
<reference evidence="2 3" key="2">
    <citation type="journal article" date="2017" name="Front. Microbiol.">
        <title>Genomics Reveals a Unique Clone of Burkholderia cenocepacia Harboring an Actively Excising Novel Genomic Island.</title>
        <authorList>
            <person name="Patil P.P."/>
            <person name="Mali S."/>
            <person name="Midha S."/>
            <person name="Gautam V."/>
            <person name="Dash L."/>
            <person name="Kumar S."/>
            <person name="Shastri J."/>
            <person name="Singhal L."/>
            <person name="Patil P.B."/>
        </authorList>
    </citation>
    <scope>NUCLEOTIDE SEQUENCE [LARGE SCALE GENOMIC DNA]</scope>
    <source>
        <strain evidence="2 3">BC-19</strain>
    </source>
</reference>